<keyword evidence="2" id="KW-0812">Transmembrane</keyword>
<feature type="compositionally biased region" description="Basic and acidic residues" evidence="1">
    <location>
        <begin position="56"/>
        <end position="88"/>
    </location>
</feature>
<feature type="transmembrane region" description="Helical" evidence="2">
    <location>
        <begin position="20"/>
        <end position="36"/>
    </location>
</feature>
<protein>
    <submittedName>
        <fullName evidence="3">Uncharacterized protein</fullName>
    </submittedName>
</protein>
<organism evidence="3 4">
    <name type="scientific">Enhygromyxa salina</name>
    <dbReference type="NCBI Taxonomy" id="215803"/>
    <lineage>
        <taxon>Bacteria</taxon>
        <taxon>Pseudomonadati</taxon>
        <taxon>Myxococcota</taxon>
        <taxon>Polyangia</taxon>
        <taxon>Nannocystales</taxon>
        <taxon>Nannocystaceae</taxon>
        <taxon>Enhygromyxa</taxon>
    </lineage>
</organism>
<keyword evidence="2" id="KW-1133">Transmembrane helix</keyword>
<dbReference type="AlphaFoldDB" id="A0A2S9YCK9"/>
<comment type="caution">
    <text evidence="3">The sequence shown here is derived from an EMBL/GenBank/DDBJ whole genome shotgun (WGS) entry which is preliminary data.</text>
</comment>
<evidence type="ECO:0000256" key="2">
    <source>
        <dbReference type="SAM" id="Phobius"/>
    </source>
</evidence>
<feature type="region of interest" description="Disordered" evidence="1">
    <location>
        <begin position="46"/>
        <end position="88"/>
    </location>
</feature>
<dbReference type="Proteomes" id="UP000237968">
    <property type="component" value="Unassembled WGS sequence"/>
</dbReference>
<keyword evidence="2" id="KW-0472">Membrane</keyword>
<dbReference type="RefSeq" id="WP_181197599.1">
    <property type="nucleotide sequence ID" value="NZ_PVNK01000110.1"/>
</dbReference>
<dbReference type="EMBL" id="PVNK01000110">
    <property type="protein sequence ID" value="PRQ02839.1"/>
    <property type="molecule type" value="Genomic_DNA"/>
</dbReference>
<reference evidence="3 4" key="1">
    <citation type="submission" date="2018-03" db="EMBL/GenBank/DDBJ databases">
        <title>Draft Genome Sequences of the Obligatory Marine Myxobacteria Enhygromyxa salina SWB005.</title>
        <authorList>
            <person name="Poehlein A."/>
            <person name="Moghaddam J.A."/>
            <person name="Harms H."/>
            <person name="Alanjari M."/>
            <person name="Koenig G.M."/>
            <person name="Daniel R."/>
            <person name="Schaeberle T.F."/>
        </authorList>
    </citation>
    <scope>NUCLEOTIDE SEQUENCE [LARGE SCALE GENOMIC DNA]</scope>
    <source>
        <strain evidence="3 4">SWB005</strain>
    </source>
</reference>
<evidence type="ECO:0000313" key="4">
    <source>
        <dbReference type="Proteomes" id="UP000237968"/>
    </source>
</evidence>
<sequence>MAKRDKGKDKGKGSGGRTTVLAALLAIITLVAMWLSDCIPGFGIGSSGSADGEPEASEKAEPAEPEPEPKPEPEPEPEPKPEKLEKPGPLEIVVDARGCIIGDAAPQDCAALCEQDELFEGVNEVKIDTTEGPHDKVVALLDCVKNRGLEVAVTRE</sequence>
<evidence type="ECO:0000313" key="3">
    <source>
        <dbReference type="EMBL" id="PRQ02839.1"/>
    </source>
</evidence>
<gene>
    <name evidence="3" type="ORF">ENSA5_20160</name>
</gene>
<proteinExistence type="predicted"/>
<name>A0A2S9YCK9_9BACT</name>
<evidence type="ECO:0000256" key="1">
    <source>
        <dbReference type="SAM" id="MobiDB-lite"/>
    </source>
</evidence>
<accession>A0A2S9YCK9</accession>
<keyword evidence="4" id="KW-1185">Reference proteome</keyword>